<dbReference type="InterPro" id="IPR021139">
    <property type="entry name" value="NYN"/>
</dbReference>
<organism evidence="3 4">
    <name type="scientific">Rhizoctonia solani</name>
    <dbReference type="NCBI Taxonomy" id="456999"/>
    <lineage>
        <taxon>Eukaryota</taxon>
        <taxon>Fungi</taxon>
        <taxon>Dikarya</taxon>
        <taxon>Basidiomycota</taxon>
        <taxon>Agaricomycotina</taxon>
        <taxon>Agaricomycetes</taxon>
        <taxon>Cantharellales</taxon>
        <taxon>Ceratobasidiaceae</taxon>
        <taxon>Rhizoctonia</taxon>
    </lineage>
</organism>
<evidence type="ECO:0000313" key="4">
    <source>
        <dbReference type="Proteomes" id="UP000663853"/>
    </source>
</evidence>
<evidence type="ECO:0000256" key="1">
    <source>
        <dbReference type="SAM" id="MobiDB-lite"/>
    </source>
</evidence>
<protein>
    <recommendedName>
        <fullName evidence="2">NYN domain-containing protein</fullName>
    </recommendedName>
</protein>
<gene>
    <name evidence="3" type="ORF">RDB_LOCUS162128</name>
</gene>
<dbReference type="Proteomes" id="UP000663853">
    <property type="component" value="Unassembled WGS sequence"/>
</dbReference>
<name>A0A8H3DM20_9AGAM</name>
<dbReference type="Pfam" id="PF01936">
    <property type="entry name" value="NYN"/>
    <property type="match status" value="1"/>
</dbReference>
<dbReference type="Gene3D" id="3.40.50.1010">
    <property type="entry name" value="5'-nuclease"/>
    <property type="match status" value="1"/>
</dbReference>
<dbReference type="AlphaFoldDB" id="A0A8H3DM20"/>
<reference evidence="3" key="1">
    <citation type="submission" date="2021-01" db="EMBL/GenBank/DDBJ databases">
        <authorList>
            <person name="Kaushik A."/>
        </authorList>
    </citation>
    <scope>NUCLEOTIDE SEQUENCE</scope>
    <source>
        <strain evidence="3">AG6-10EEA</strain>
    </source>
</reference>
<evidence type="ECO:0000259" key="2">
    <source>
        <dbReference type="Pfam" id="PF01936"/>
    </source>
</evidence>
<feature type="compositionally biased region" description="Polar residues" evidence="1">
    <location>
        <begin position="197"/>
        <end position="213"/>
    </location>
</feature>
<sequence length="376" mass="41255">MFNRVGIFWDYSSCPNDNTGDESGIALALREDCVRHGDISFFKAYFGLPGSVPYEPPSASVRSAIEEVGVVTVDRPKTGFGALATDIFSFLLDHRDTFESTTVVIVSGNPDIAYLVSALHAKRAKVGLVAPSGQLDRLSSQASWTGIWDDLVKAAGMPNATKYCSDAAPLSSPPAPSTSSTGSTSDYSLVDGILPSCDSSTKDPSPGPASTTLEVEAPQLVSPAPVVPSITYTVTNERIPEPRGAIKGYDIYTGRTLQTSSHKLQMLEDDPLYMVLVKDPEAIRIKTWGRKLKQLYFHQDIRTNPQAPSELDTLYTSLEQYANMSRNYLAFSKIGKLLTQISQHYLDAYDYRQTYKTRAKELLTKWEPLARSSTNE</sequence>
<feature type="region of interest" description="Disordered" evidence="1">
    <location>
        <begin position="166"/>
        <end position="187"/>
    </location>
</feature>
<dbReference type="EMBL" id="CAJMXA010003931">
    <property type="protein sequence ID" value="CAE6527297.1"/>
    <property type="molecule type" value="Genomic_DNA"/>
</dbReference>
<evidence type="ECO:0000313" key="3">
    <source>
        <dbReference type="EMBL" id="CAE6527297.1"/>
    </source>
</evidence>
<accession>A0A8H3DM20</accession>
<proteinExistence type="predicted"/>
<feature type="domain" description="NYN" evidence="2">
    <location>
        <begin position="4"/>
        <end position="142"/>
    </location>
</feature>
<feature type="region of interest" description="Disordered" evidence="1">
    <location>
        <begin position="195"/>
        <end position="214"/>
    </location>
</feature>
<dbReference type="GO" id="GO:0004540">
    <property type="term" value="F:RNA nuclease activity"/>
    <property type="evidence" value="ECO:0007669"/>
    <property type="project" value="InterPro"/>
</dbReference>
<comment type="caution">
    <text evidence="3">The sequence shown here is derived from an EMBL/GenBank/DDBJ whole genome shotgun (WGS) entry which is preliminary data.</text>
</comment>